<dbReference type="CDD" id="cd00024">
    <property type="entry name" value="CD_CSD"/>
    <property type="match status" value="1"/>
</dbReference>
<dbReference type="AlphaFoldDB" id="A0A226DRK4"/>
<keyword evidence="6" id="KW-1185">Reference proteome</keyword>
<comment type="caution">
    <text evidence="5">The sequence shown here is derived from an EMBL/GenBank/DDBJ whole genome shotgun (WGS) entry which is preliminary data.</text>
</comment>
<reference evidence="5 6" key="1">
    <citation type="submission" date="2015-12" db="EMBL/GenBank/DDBJ databases">
        <title>The genome of Folsomia candida.</title>
        <authorList>
            <person name="Faddeeva A."/>
            <person name="Derks M.F."/>
            <person name="Anvar Y."/>
            <person name="Smit S."/>
            <person name="Van Straalen N."/>
            <person name="Roelofs D."/>
        </authorList>
    </citation>
    <scope>NUCLEOTIDE SEQUENCE [LARGE SCALE GENOMIC DNA]</scope>
    <source>
        <strain evidence="5 6">VU population</strain>
        <tissue evidence="5">Whole body</tissue>
    </source>
</reference>
<dbReference type="InterPro" id="IPR000953">
    <property type="entry name" value="Chromo/chromo_shadow_dom"/>
</dbReference>
<dbReference type="PROSITE" id="PS50013">
    <property type="entry name" value="CHROMO_2"/>
    <property type="match status" value="1"/>
</dbReference>
<dbReference type="PANTHER" id="PTHR22812">
    <property type="entry name" value="CHROMOBOX PROTEIN"/>
    <property type="match status" value="1"/>
</dbReference>
<protein>
    <submittedName>
        <fullName evidence="5">Chromobox protein 3</fullName>
    </submittedName>
</protein>
<dbReference type="GO" id="GO:0005694">
    <property type="term" value="C:chromosome"/>
    <property type="evidence" value="ECO:0007669"/>
    <property type="project" value="UniProtKB-ARBA"/>
</dbReference>
<evidence type="ECO:0000259" key="4">
    <source>
        <dbReference type="PROSITE" id="PS50013"/>
    </source>
</evidence>
<evidence type="ECO:0000256" key="3">
    <source>
        <dbReference type="SAM" id="MobiDB-lite"/>
    </source>
</evidence>
<feature type="compositionally biased region" description="Low complexity" evidence="3">
    <location>
        <begin position="15"/>
        <end position="51"/>
    </location>
</feature>
<dbReference type="Gene3D" id="2.40.50.40">
    <property type="match status" value="2"/>
</dbReference>
<gene>
    <name evidence="5" type="ORF">Fcan01_17379</name>
</gene>
<sequence>MPREEFVEVEPIEVDSSSDSSSPSSSSSDSDMDSSPVTDSDSETSSSSSGDEIADPEGEEYVIEAEEYVIEAILDKRINSHGKPSQAVTYLCKWKDYGVEESTWVAGKYLMCPELIEAFEAQGNPAIGPEEDNTWEPGENLDCPEQIEAFEAAGNPAAPNAGPE</sequence>
<comment type="subcellular location">
    <subcellularLocation>
        <location evidence="1">Nucleus</location>
    </subcellularLocation>
</comment>
<feature type="compositionally biased region" description="Acidic residues" evidence="3">
    <location>
        <begin position="52"/>
        <end position="62"/>
    </location>
</feature>
<dbReference type="EMBL" id="LNIX01000012">
    <property type="protein sequence ID" value="OXA47833.1"/>
    <property type="molecule type" value="Genomic_DNA"/>
</dbReference>
<dbReference type="InterPro" id="IPR016197">
    <property type="entry name" value="Chromo-like_dom_sf"/>
</dbReference>
<evidence type="ECO:0000256" key="1">
    <source>
        <dbReference type="ARBA" id="ARBA00004123"/>
    </source>
</evidence>
<dbReference type="SUPFAM" id="SSF54160">
    <property type="entry name" value="Chromo domain-like"/>
    <property type="match status" value="1"/>
</dbReference>
<evidence type="ECO:0000313" key="6">
    <source>
        <dbReference type="Proteomes" id="UP000198287"/>
    </source>
</evidence>
<feature type="region of interest" description="Disordered" evidence="3">
    <location>
        <begin position="1"/>
        <end position="62"/>
    </location>
</feature>
<keyword evidence="2" id="KW-0539">Nucleus</keyword>
<dbReference type="SMART" id="SM00298">
    <property type="entry name" value="CHROMO"/>
    <property type="match status" value="1"/>
</dbReference>
<proteinExistence type="predicted"/>
<evidence type="ECO:0000256" key="2">
    <source>
        <dbReference type="ARBA" id="ARBA00023242"/>
    </source>
</evidence>
<dbReference type="GO" id="GO:0005634">
    <property type="term" value="C:nucleus"/>
    <property type="evidence" value="ECO:0007669"/>
    <property type="project" value="UniProtKB-SubCell"/>
</dbReference>
<accession>A0A226DRK4</accession>
<dbReference type="Pfam" id="PF00385">
    <property type="entry name" value="Chromo"/>
    <property type="match status" value="1"/>
</dbReference>
<evidence type="ECO:0000313" key="5">
    <source>
        <dbReference type="EMBL" id="OXA47833.1"/>
    </source>
</evidence>
<dbReference type="STRING" id="158441.A0A226DRK4"/>
<feature type="domain" description="Chromo" evidence="4">
    <location>
        <begin position="68"/>
        <end position="131"/>
    </location>
</feature>
<dbReference type="Proteomes" id="UP000198287">
    <property type="component" value="Unassembled WGS sequence"/>
</dbReference>
<organism evidence="5 6">
    <name type="scientific">Folsomia candida</name>
    <name type="common">Springtail</name>
    <dbReference type="NCBI Taxonomy" id="158441"/>
    <lineage>
        <taxon>Eukaryota</taxon>
        <taxon>Metazoa</taxon>
        <taxon>Ecdysozoa</taxon>
        <taxon>Arthropoda</taxon>
        <taxon>Hexapoda</taxon>
        <taxon>Collembola</taxon>
        <taxon>Entomobryomorpha</taxon>
        <taxon>Isotomoidea</taxon>
        <taxon>Isotomidae</taxon>
        <taxon>Proisotominae</taxon>
        <taxon>Folsomia</taxon>
    </lineage>
</organism>
<dbReference type="InterPro" id="IPR051219">
    <property type="entry name" value="Heterochromatin_chromo-domain"/>
</dbReference>
<name>A0A226DRK4_FOLCA</name>
<dbReference type="InterPro" id="IPR023780">
    <property type="entry name" value="Chromo_domain"/>
</dbReference>